<keyword evidence="3" id="KW-1185">Reference proteome</keyword>
<accession>A0A549TCR8</accession>
<dbReference type="AlphaFoldDB" id="A0A549TCR8"/>
<dbReference type="EMBL" id="VJMG01000018">
    <property type="protein sequence ID" value="TRL39696.1"/>
    <property type="molecule type" value="Genomic_DNA"/>
</dbReference>
<organism evidence="2 3">
    <name type="scientific">Rhizobium straminoryzae</name>
    <dbReference type="NCBI Taxonomy" id="1387186"/>
    <lineage>
        <taxon>Bacteria</taxon>
        <taxon>Pseudomonadati</taxon>
        <taxon>Pseudomonadota</taxon>
        <taxon>Alphaproteobacteria</taxon>
        <taxon>Hyphomicrobiales</taxon>
        <taxon>Rhizobiaceae</taxon>
        <taxon>Rhizobium/Agrobacterium group</taxon>
        <taxon>Rhizobium</taxon>
    </lineage>
</organism>
<keyword evidence="1" id="KW-1133">Transmembrane helix</keyword>
<protein>
    <submittedName>
        <fullName evidence="2">Sulfatase</fullName>
    </submittedName>
</protein>
<comment type="caution">
    <text evidence="2">The sequence shown here is derived from an EMBL/GenBank/DDBJ whole genome shotgun (WGS) entry which is preliminary data.</text>
</comment>
<feature type="transmembrane region" description="Helical" evidence="1">
    <location>
        <begin position="20"/>
        <end position="39"/>
    </location>
</feature>
<dbReference type="InterPro" id="IPR017850">
    <property type="entry name" value="Alkaline_phosphatase_core_sf"/>
</dbReference>
<feature type="transmembrane region" description="Helical" evidence="1">
    <location>
        <begin position="51"/>
        <end position="68"/>
    </location>
</feature>
<sequence length="552" mass="59616">MTTPTIDRPIPGSRYGARRACPPMLSALLFLLVGATILNLPDHPGALKVEFFLRLPLEVPALGVLLLLPGRRWKRVLTGVVTLLATLILCLKLADIGTQAAFQRPFNPYLDGKMLRDAWNIAAGNLGAFTAFLGVVAALLGLALVILLLRQAMAGLARLEGRPRHLGLAAAAALLAIGGLLHGKDADLPVTAEAGPYLSERLQLIVASVRDLQAFDRELAEARGPQSGQGLFSAVSGRDVILVFVESYGQSAVEDPRYAPTIRPRLEGMQRDLAAAGFASASTWITSPTVGGLSWLAHGTFLSGLWTDSQARYDRLMISKRPSLNRLFAEAGWESVAVMPAITMDWPQSAYYGYDRILAAADLGYRGKPFNWITMPDQYTLSAFQRRVRDTPDRKPVMAQVVLISSHAPWTPVAHLVDWDTIGDGRIFDAQATGDQPPAVVWADPDNVRRHYLETIDYSLAALGSYIARDGGDALFLIIGDHQPAAIVTGPQASRAVPLHVVSRDKALVARFEKDGFAAGLVPPSALPATRMDSLRDRLIRLLSGAPLPSQG</sequence>
<feature type="transmembrane region" description="Helical" evidence="1">
    <location>
        <begin position="80"/>
        <end position="102"/>
    </location>
</feature>
<evidence type="ECO:0000256" key="1">
    <source>
        <dbReference type="SAM" id="Phobius"/>
    </source>
</evidence>
<feature type="transmembrane region" description="Helical" evidence="1">
    <location>
        <begin position="122"/>
        <end position="149"/>
    </location>
</feature>
<dbReference type="SUPFAM" id="SSF53649">
    <property type="entry name" value="Alkaline phosphatase-like"/>
    <property type="match status" value="1"/>
</dbReference>
<evidence type="ECO:0000313" key="3">
    <source>
        <dbReference type="Proteomes" id="UP000316801"/>
    </source>
</evidence>
<keyword evidence="1" id="KW-0472">Membrane</keyword>
<evidence type="ECO:0000313" key="2">
    <source>
        <dbReference type="EMBL" id="TRL39696.1"/>
    </source>
</evidence>
<proteinExistence type="predicted"/>
<dbReference type="RefSeq" id="WP_143124731.1">
    <property type="nucleotide sequence ID" value="NZ_VJMG01000018.1"/>
</dbReference>
<dbReference type="Gene3D" id="3.40.720.10">
    <property type="entry name" value="Alkaline Phosphatase, subunit A"/>
    <property type="match status" value="1"/>
</dbReference>
<dbReference type="Proteomes" id="UP000316801">
    <property type="component" value="Unassembled WGS sequence"/>
</dbReference>
<feature type="transmembrane region" description="Helical" evidence="1">
    <location>
        <begin position="165"/>
        <end position="183"/>
    </location>
</feature>
<gene>
    <name evidence="2" type="ORF">FNA46_08300</name>
</gene>
<reference evidence="2 3" key="1">
    <citation type="submission" date="2019-07" db="EMBL/GenBank/DDBJ databases">
        <title>Ln-dependent methylotrophs.</title>
        <authorList>
            <person name="Tani A."/>
        </authorList>
    </citation>
    <scope>NUCLEOTIDE SEQUENCE [LARGE SCALE GENOMIC DNA]</scope>
    <source>
        <strain evidence="2 3">SM12</strain>
    </source>
</reference>
<keyword evidence="1" id="KW-0812">Transmembrane</keyword>
<name>A0A549TCR8_9HYPH</name>